<dbReference type="EMBL" id="CM023488">
    <property type="protein sequence ID" value="KAH6923464.1"/>
    <property type="molecule type" value="Genomic_DNA"/>
</dbReference>
<reference evidence="1" key="1">
    <citation type="submission" date="2020-05" db="EMBL/GenBank/DDBJ databases">
        <title>Large-scale comparative analyses of tick genomes elucidate their genetic diversity and vector capacities.</title>
        <authorList>
            <person name="Jia N."/>
            <person name="Wang J."/>
            <person name="Shi W."/>
            <person name="Du L."/>
            <person name="Sun Y."/>
            <person name="Zhan W."/>
            <person name="Jiang J."/>
            <person name="Wang Q."/>
            <person name="Zhang B."/>
            <person name="Ji P."/>
            <person name="Sakyi L.B."/>
            <person name="Cui X."/>
            <person name="Yuan T."/>
            <person name="Jiang B."/>
            <person name="Yang W."/>
            <person name="Lam T.T.-Y."/>
            <person name="Chang Q."/>
            <person name="Ding S."/>
            <person name="Wang X."/>
            <person name="Zhu J."/>
            <person name="Ruan X."/>
            <person name="Zhao L."/>
            <person name="Wei J."/>
            <person name="Que T."/>
            <person name="Du C."/>
            <person name="Cheng J."/>
            <person name="Dai P."/>
            <person name="Han X."/>
            <person name="Huang E."/>
            <person name="Gao Y."/>
            <person name="Liu J."/>
            <person name="Shao H."/>
            <person name="Ye R."/>
            <person name="Li L."/>
            <person name="Wei W."/>
            <person name="Wang X."/>
            <person name="Wang C."/>
            <person name="Yang T."/>
            <person name="Huo Q."/>
            <person name="Li W."/>
            <person name="Guo W."/>
            <person name="Chen H."/>
            <person name="Zhou L."/>
            <person name="Ni X."/>
            <person name="Tian J."/>
            <person name="Zhou Y."/>
            <person name="Sheng Y."/>
            <person name="Liu T."/>
            <person name="Pan Y."/>
            <person name="Xia L."/>
            <person name="Li J."/>
            <person name="Zhao F."/>
            <person name="Cao W."/>
        </authorList>
    </citation>
    <scope>NUCLEOTIDE SEQUENCE</scope>
    <source>
        <tissue evidence="1">Larvae</tissue>
    </source>
</reference>
<proteinExistence type="predicted"/>
<sequence length="97" mass="10772">MGDSGKPTARPPSARPVPMKLFAAWEVDKTTPNCIPRHVGRGSSPWVFTLFLFLDLQPPPALVVFIQESPAAQRAYHNAARSRSIPDPRREERGRAP</sequence>
<accession>A0ACB7RPU4</accession>
<gene>
    <name evidence="1" type="ORF">HPB50_001285</name>
</gene>
<dbReference type="Proteomes" id="UP000821845">
    <property type="component" value="Chromosome 8"/>
</dbReference>
<organism evidence="1 2">
    <name type="scientific">Hyalomma asiaticum</name>
    <name type="common">Tick</name>
    <dbReference type="NCBI Taxonomy" id="266040"/>
    <lineage>
        <taxon>Eukaryota</taxon>
        <taxon>Metazoa</taxon>
        <taxon>Ecdysozoa</taxon>
        <taxon>Arthropoda</taxon>
        <taxon>Chelicerata</taxon>
        <taxon>Arachnida</taxon>
        <taxon>Acari</taxon>
        <taxon>Parasitiformes</taxon>
        <taxon>Ixodida</taxon>
        <taxon>Ixodoidea</taxon>
        <taxon>Ixodidae</taxon>
        <taxon>Hyalomminae</taxon>
        <taxon>Hyalomma</taxon>
    </lineage>
</organism>
<evidence type="ECO:0000313" key="1">
    <source>
        <dbReference type="EMBL" id="KAH6923464.1"/>
    </source>
</evidence>
<name>A0ACB7RPU4_HYAAI</name>
<keyword evidence="2" id="KW-1185">Reference proteome</keyword>
<evidence type="ECO:0000313" key="2">
    <source>
        <dbReference type="Proteomes" id="UP000821845"/>
    </source>
</evidence>
<protein>
    <submittedName>
        <fullName evidence="1">Uncharacterized protein</fullName>
    </submittedName>
</protein>
<comment type="caution">
    <text evidence="1">The sequence shown here is derived from an EMBL/GenBank/DDBJ whole genome shotgun (WGS) entry which is preliminary data.</text>
</comment>